<keyword evidence="2" id="KW-1185">Reference proteome</keyword>
<accession>A0A109JTE8</accession>
<evidence type="ECO:0000313" key="1">
    <source>
        <dbReference type="EMBL" id="KWV54806.1"/>
    </source>
</evidence>
<evidence type="ECO:0000313" key="2">
    <source>
        <dbReference type="Proteomes" id="UP000068164"/>
    </source>
</evidence>
<proteinExistence type="predicted"/>
<gene>
    <name evidence="1" type="ORF">AS026_38250</name>
</gene>
<dbReference type="AlphaFoldDB" id="A0A109JTE8"/>
<dbReference type="EMBL" id="LNCD01000058">
    <property type="protein sequence ID" value="KWV54806.1"/>
    <property type="molecule type" value="Genomic_DNA"/>
</dbReference>
<dbReference type="Proteomes" id="UP000068164">
    <property type="component" value="Unassembled WGS sequence"/>
</dbReference>
<protein>
    <submittedName>
        <fullName evidence="1">Uncharacterized protein</fullName>
    </submittedName>
</protein>
<name>A0A109JTE8_9HYPH</name>
<comment type="caution">
    <text evidence="1">The sequence shown here is derived from an EMBL/GenBank/DDBJ whole genome shotgun (WGS) entry which is preliminary data.</text>
</comment>
<reference evidence="1 2" key="1">
    <citation type="submission" date="2015-11" db="EMBL/GenBank/DDBJ databases">
        <title>Draft Genome Sequence of the Strain BR 10423 (Rhizobium sp.) isolated from nodules of Mimosa pudica.</title>
        <authorList>
            <person name="Barauna A.C."/>
            <person name="Zilli J.E."/>
            <person name="Simoes-Araujo J.L."/>
            <person name="Reis V.M."/>
            <person name="James E.K."/>
            <person name="Reis F.B.Jr."/>
            <person name="Rouws L.F."/>
            <person name="Passos S.R."/>
            <person name="Gois S.R."/>
        </authorList>
    </citation>
    <scope>NUCLEOTIDE SEQUENCE [LARGE SCALE GENOMIC DNA]</scope>
    <source>
        <strain evidence="1 2">BR10423</strain>
    </source>
</reference>
<sequence>MWHYFSPPRPVEEIVDIVALSVLLDEWRASRGLKQSDELAQVATAKIIAARSSGVALTELKYILSRLTVEEASPPNG</sequence>
<organism evidence="1 2">
    <name type="scientific">Rhizobium altiplani</name>
    <dbReference type="NCBI Taxonomy" id="1864509"/>
    <lineage>
        <taxon>Bacteria</taxon>
        <taxon>Pseudomonadati</taxon>
        <taxon>Pseudomonadota</taxon>
        <taxon>Alphaproteobacteria</taxon>
        <taxon>Hyphomicrobiales</taxon>
        <taxon>Rhizobiaceae</taxon>
        <taxon>Rhizobium/Agrobacterium group</taxon>
        <taxon>Rhizobium</taxon>
    </lineage>
</organism>